<dbReference type="GO" id="GO:0000160">
    <property type="term" value="P:phosphorelay signal transduction system"/>
    <property type="evidence" value="ECO:0007669"/>
    <property type="project" value="InterPro"/>
</dbReference>
<gene>
    <name evidence="3" type="ORF">SAMN05421548_107176</name>
</gene>
<dbReference type="AlphaFoldDB" id="A0A1G6M9Z1"/>
<dbReference type="InterPro" id="IPR001789">
    <property type="entry name" value="Sig_transdc_resp-reg_receiver"/>
</dbReference>
<dbReference type="Proteomes" id="UP000198908">
    <property type="component" value="Unassembled WGS sequence"/>
</dbReference>
<accession>A0A1G6M9Z1</accession>
<evidence type="ECO:0000313" key="4">
    <source>
        <dbReference type="Proteomes" id="UP000198908"/>
    </source>
</evidence>
<name>A0A1G6M9Z1_9BURK</name>
<evidence type="ECO:0000259" key="2">
    <source>
        <dbReference type="PROSITE" id="PS50110"/>
    </source>
</evidence>
<keyword evidence="1" id="KW-0597">Phosphoprotein</keyword>
<dbReference type="SUPFAM" id="SSF52172">
    <property type="entry name" value="CheY-like"/>
    <property type="match status" value="1"/>
</dbReference>
<feature type="domain" description="Response regulatory" evidence="2">
    <location>
        <begin position="14"/>
        <end position="163"/>
    </location>
</feature>
<evidence type="ECO:0000256" key="1">
    <source>
        <dbReference type="PROSITE-ProRule" id="PRU00169"/>
    </source>
</evidence>
<dbReference type="OrthoDB" id="5697380at2"/>
<organism evidence="3 4">
    <name type="scientific">Paraburkholderia lycopersici</name>
    <dbReference type="NCBI Taxonomy" id="416944"/>
    <lineage>
        <taxon>Bacteria</taxon>
        <taxon>Pseudomonadati</taxon>
        <taxon>Pseudomonadota</taxon>
        <taxon>Betaproteobacteria</taxon>
        <taxon>Burkholderiales</taxon>
        <taxon>Burkholderiaceae</taxon>
        <taxon>Paraburkholderia</taxon>
    </lineage>
</organism>
<evidence type="ECO:0000313" key="3">
    <source>
        <dbReference type="EMBL" id="SDC52402.1"/>
    </source>
</evidence>
<dbReference type="RefSeq" id="WP_091996698.1">
    <property type="nucleotide sequence ID" value="NZ_FMYQ01000007.1"/>
</dbReference>
<keyword evidence="4" id="KW-1185">Reference proteome</keyword>
<dbReference type="STRING" id="416944.SAMN05421548_107176"/>
<dbReference type="Gene3D" id="3.40.50.2300">
    <property type="match status" value="1"/>
</dbReference>
<proteinExistence type="predicted"/>
<reference evidence="4" key="1">
    <citation type="submission" date="2016-09" db="EMBL/GenBank/DDBJ databases">
        <authorList>
            <person name="Varghese N."/>
            <person name="Submissions S."/>
        </authorList>
    </citation>
    <scope>NUCLEOTIDE SEQUENCE [LARGE SCALE GENOMIC DNA]</scope>
    <source>
        <strain evidence="4">TNe-862</strain>
    </source>
</reference>
<protein>
    <submittedName>
        <fullName evidence="3">Response regulator receiver domain-containing protein</fullName>
    </submittedName>
</protein>
<feature type="modified residue" description="4-aspartylphosphate" evidence="1">
    <location>
        <position position="100"/>
    </location>
</feature>
<dbReference type="InterPro" id="IPR011006">
    <property type="entry name" value="CheY-like_superfamily"/>
</dbReference>
<dbReference type="EMBL" id="FMYQ01000007">
    <property type="protein sequence ID" value="SDC52402.1"/>
    <property type="molecule type" value="Genomic_DNA"/>
</dbReference>
<dbReference type="Pfam" id="PF00072">
    <property type="entry name" value="Response_reg"/>
    <property type="match status" value="1"/>
</dbReference>
<sequence>MSSIVRQPVYHPVSVVFVDDSPDFLHALRGLFPGAGTDRYFTGAGEALAFVGSHEARQSARNPAAGAAWSEFEKRGGNALGEDVMADAARFSDIAALVVDYEMPEMTGIEFLAAAKDVACTRILLTATADESHAVEAFNAGLIDFYVKKSDPAMTRKLRGAIDDAKRRFCARRGHIGVHGVGAVYANRRTAEVLHALALRERIVEYYWRPEQNAVLTFDAEGNAGVFLAWDSHDWAAQCDVVTDEGGPAALREEMAARRIMPVYWPHEAYRPGMSRVAFATPQPVPGLDDTHTSWTRLDEPGLAPGLITFAAWRRAERGSARDVSRSASSVE</sequence>
<dbReference type="PROSITE" id="PS50110">
    <property type="entry name" value="RESPONSE_REGULATORY"/>
    <property type="match status" value="1"/>
</dbReference>